<dbReference type="SUPFAM" id="SSF68906">
    <property type="entry name" value="SAP domain"/>
    <property type="match status" value="2"/>
</dbReference>
<evidence type="ECO:0000313" key="4">
    <source>
        <dbReference type="Proteomes" id="UP001168990"/>
    </source>
</evidence>
<dbReference type="InterPro" id="IPR003034">
    <property type="entry name" value="SAP_dom"/>
</dbReference>
<feature type="compositionally biased region" description="Basic and acidic residues" evidence="1">
    <location>
        <begin position="1"/>
        <end position="15"/>
    </location>
</feature>
<evidence type="ECO:0000313" key="3">
    <source>
        <dbReference type="EMBL" id="KAK0165627.1"/>
    </source>
</evidence>
<keyword evidence="4" id="KW-1185">Reference proteome</keyword>
<feature type="compositionally biased region" description="Basic and acidic residues" evidence="1">
    <location>
        <begin position="228"/>
        <end position="250"/>
    </location>
</feature>
<gene>
    <name evidence="3" type="ORF">PV328_004129</name>
</gene>
<evidence type="ECO:0000256" key="1">
    <source>
        <dbReference type="SAM" id="MobiDB-lite"/>
    </source>
</evidence>
<dbReference type="PROSITE" id="PS50800">
    <property type="entry name" value="SAP"/>
    <property type="match status" value="2"/>
</dbReference>
<protein>
    <recommendedName>
        <fullName evidence="2">SAP domain-containing protein</fullName>
    </recommendedName>
</protein>
<evidence type="ECO:0000259" key="2">
    <source>
        <dbReference type="PROSITE" id="PS50800"/>
    </source>
</evidence>
<sequence>MYKECIEKFRKRSESPESGSSEKVPNGPKMEILGPFRIFSERLFNIIDASAAGWMSEYPDKCKKCLNKRMLEKSKTVSIICPVDEYRRILRQSRRKDYLVEFALSSNIADTEEQTLPNISDFKVEEQREKFTELGLPIQGAKAVLYDRLMKHTFQLQESAVVGETSRSPDTEAGLTEEFKNLTIKELKGRLARLGLEITGNKTNIRDRLRKALDGEDEIPEEEEEEAVHERRVNVEQTRQEQSDHGDRYSRAVLSFEDVEDAL</sequence>
<reference evidence="3" key="1">
    <citation type="journal article" date="2023" name="bioRxiv">
        <title>Scaffold-level genome assemblies of two parasitoid biocontrol wasps reveal the parthenogenesis mechanism and an associated novel virus.</title>
        <authorList>
            <person name="Inwood S."/>
            <person name="Skelly J."/>
            <person name="Guhlin J."/>
            <person name="Harrop T."/>
            <person name="Goldson S."/>
            <person name="Dearden P."/>
        </authorList>
    </citation>
    <scope>NUCLEOTIDE SEQUENCE</scope>
    <source>
        <strain evidence="3">Irish</strain>
        <tissue evidence="3">Whole body</tissue>
    </source>
</reference>
<dbReference type="EMBL" id="JAQQBS010001422">
    <property type="protein sequence ID" value="KAK0165627.1"/>
    <property type="molecule type" value="Genomic_DNA"/>
</dbReference>
<feature type="compositionally biased region" description="Acidic residues" evidence="1">
    <location>
        <begin position="215"/>
        <end position="227"/>
    </location>
</feature>
<dbReference type="Gene3D" id="1.10.720.30">
    <property type="entry name" value="SAP domain"/>
    <property type="match status" value="2"/>
</dbReference>
<organism evidence="3 4">
    <name type="scientific">Microctonus aethiopoides</name>
    <dbReference type="NCBI Taxonomy" id="144406"/>
    <lineage>
        <taxon>Eukaryota</taxon>
        <taxon>Metazoa</taxon>
        <taxon>Ecdysozoa</taxon>
        <taxon>Arthropoda</taxon>
        <taxon>Hexapoda</taxon>
        <taxon>Insecta</taxon>
        <taxon>Pterygota</taxon>
        <taxon>Neoptera</taxon>
        <taxon>Endopterygota</taxon>
        <taxon>Hymenoptera</taxon>
        <taxon>Apocrita</taxon>
        <taxon>Ichneumonoidea</taxon>
        <taxon>Braconidae</taxon>
        <taxon>Euphorinae</taxon>
        <taxon>Microctonus</taxon>
    </lineage>
</organism>
<accession>A0AA39KLC9</accession>
<dbReference type="Pfam" id="PF02037">
    <property type="entry name" value="SAP"/>
    <property type="match status" value="1"/>
</dbReference>
<dbReference type="SMART" id="SM00513">
    <property type="entry name" value="SAP"/>
    <property type="match status" value="2"/>
</dbReference>
<comment type="caution">
    <text evidence="3">The sequence shown here is derived from an EMBL/GenBank/DDBJ whole genome shotgun (WGS) entry which is preliminary data.</text>
</comment>
<feature type="region of interest" description="Disordered" evidence="1">
    <location>
        <begin position="1"/>
        <end position="28"/>
    </location>
</feature>
<reference evidence="3" key="2">
    <citation type="submission" date="2023-03" db="EMBL/GenBank/DDBJ databases">
        <authorList>
            <person name="Inwood S.N."/>
            <person name="Skelly J.G."/>
            <person name="Guhlin J."/>
            <person name="Harrop T.W.R."/>
            <person name="Goldson S.G."/>
            <person name="Dearden P.K."/>
        </authorList>
    </citation>
    <scope>NUCLEOTIDE SEQUENCE</scope>
    <source>
        <strain evidence="3">Irish</strain>
        <tissue evidence="3">Whole body</tissue>
    </source>
</reference>
<dbReference type="Proteomes" id="UP001168990">
    <property type="component" value="Unassembled WGS sequence"/>
</dbReference>
<proteinExistence type="predicted"/>
<feature type="region of interest" description="Disordered" evidence="1">
    <location>
        <begin position="214"/>
        <end position="252"/>
    </location>
</feature>
<feature type="domain" description="SAP" evidence="2">
    <location>
        <begin position="119"/>
        <end position="153"/>
    </location>
</feature>
<dbReference type="AlphaFoldDB" id="A0AA39KLC9"/>
<dbReference type="InterPro" id="IPR036361">
    <property type="entry name" value="SAP_dom_sf"/>
</dbReference>
<feature type="domain" description="SAP" evidence="2">
    <location>
        <begin position="179"/>
        <end position="213"/>
    </location>
</feature>
<name>A0AA39KLC9_9HYME</name>